<dbReference type="InterPro" id="IPR016166">
    <property type="entry name" value="FAD-bd_PCMH"/>
</dbReference>
<name>A0ABS5YLK6_9ACTN</name>
<dbReference type="PANTHER" id="PTHR11748:SF103">
    <property type="entry name" value="GLYCOLATE OXIDASE SUBUNIT GLCE"/>
    <property type="match status" value="1"/>
</dbReference>
<sequence>MGALEELTRPATDDDHVGGVPARLVAAPASTAEAAALVAAAHDLTVVVRGGGTKLHWGPPPRSLDLIIDTGRLAGMVEHAAGDLITVLRAGTPLDDLSLGDQQLALDAAPGATVGGVVATGASGPRRLHYGTARDLLIGITVVRPDGTVTRSGGKVVKNVAGYDLGKLYTGSYGSLGLITECVFRLHPRPAAQVYVQSRAQPVTAILEARVAPTAIEVDSASDELAVLIEGTPAGVRERAGLLSKVLGGDISDEPPPWWGQAPWAADGIGMKLSVPLSQVPELLGSGAAVRGSAGTGVLYAGASDISDVERLRALCVRAGGHAVVLTAPSSTRDIVDMWGPVPGLALMRRIKDQFDPGHRFAPGRFVGGL</sequence>
<dbReference type="EMBL" id="JAHKKG010000004">
    <property type="protein sequence ID" value="MBU2664348.1"/>
    <property type="molecule type" value="Genomic_DNA"/>
</dbReference>
<evidence type="ECO:0000313" key="5">
    <source>
        <dbReference type="Proteomes" id="UP001519654"/>
    </source>
</evidence>
<proteinExistence type="predicted"/>
<accession>A0ABS5YLK6</accession>
<dbReference type="SUPFAM" id="SSF56176">
    <property type="entry name" value="FAD-binding/transporter-associated domain-like"/>
    <property type="match status" value="1"/>
</dbReference>
<dbReference type="InterPro" id="IPR006094">
    <property type="entry name" value="Oxid_FAD_bind_N"/>
</dbReference>
<keyword evidence="1" id="KW-0285">Flavoprotein</keyword>
<comment type="caution">
    <text evidence="4">The sequence shown here is derived from an EMBL/GenBank/DDBJ whole genome shotgun (WGS) entry which is preliminary data.</text>
</comment>
<reference evidence="4 5" key="1">
    <citation type="submission" date="2021-06" db="EMBL/GenBank/DDBJ databases">
        <title>Actinoplanes lichenicola sp. nov., and Actinoplanes ovalisporus sp. nov., isolated from lichen in Thailand.</title>
        <authorList>
            <person name="Saeng-In P."/>
            <person name="Kanchanasin P."/>
            <person name="Yuki M."/>
            <person name="Kudo T."/>
            <person name="Ohkuma M."/>
            <person name="Phongsopitanun W."/>
            <person name="Tanasupawat S."/>
        </authorList>
    </citation>
    <scope>NUCLEOTIDE SEQUENCE [LARGE SCALE GENOMIC DNA]</scope>
    <source>
        <strain evidence="4 5">NBRC 110975</strain>
    </source>
</reference>
<dbReference type="InterPro" id="IPR016169">
    <property type="entry name" value="FAD-bd_PCMH_sub2"/>
</dbReference>
<dbReference type="PANTHER" id="PTHR11748">
    <property type="entry name" value="D-LACTATE DEHYDROGENASE"/>
    <property type="match status" value="1"/>
</dbReference>
<protein>
    <submittedName>
        <fullName evidence="4">FAD-binding protein</fullName>
    </submittedName>
</protein>
<keyword evidence="2" id="KW-0274">FAD</keyword>
<dbReference type="Pfam" id="PF01565">
    <property type="entry name" value="FAD_binding_4"/>
    <property type="match status" value="1"/>
</dbReference>
<evidence type="ECO:0000313" key="4">
    <source>
        <dbReference type="EMBL" id="MBU2664348.1"/>
    </source>
</evidence>
<feature type="domain" description="FAD-binding PCMH-type" evidence="3">
    <location>
        <begin position="17"/>
        <end position="189"/>
    </location>
</feature>
<dbReference type="RefSeq" id="WP_215786896.1">
    <property type="nucleotide sequence ID" value="NZ_JAHKKG010000004.1"/>
</dbReference>
<keyword evidence="5" id="KW-1185">Reference proteome</keyword>
<dbReference type="InterPro" id="IPR036318">
    <property type="entry name" value="FAD-bd_PCMH-like_sf"/>
</dbReference>
<dbReference type="InterPro" id="IPR016164">
    <property type="entry name" value="FAD-linked_Oxase-like_C"/>
</dbReference>
<evidence type="ECO:0000256" key="1">
    <source>
        <dbReference type="ARBA" id="ARBA00022630"/>
    </source>
</evidence>
<dbReference type="PROSITE" id="PS51387">
    <property type="entry name" value="FAD_PCMH"/>
    <property type="match status" value="1"/>
</dbReference>
<gene>
    <name evidence="4" type="ORF">KOI35_12665</name>
</gene>
<evidence type="ECO:0000259" key="3">
    <source>
        <dbReference type="PROSITE" id="PS51387"/>
    </source>
</evidence>
<dbReference type="Proteomes" id="UP001519654">
    <property type="component" value="Unassembled WGS sequence"/>
</dbReference>
<organism evidence="4 5">
    <name type="scientific">Paractinoplanes bogorensis</name>
    <dbReference type="NCBI Taxonomy" id="1610840"/>
    <lineage>
        <taxon>Bacteria</taxon>
        <taxon>Bacillati</taxon>
        <taxon>Actinomycetota</taxon>
        <taxon>Actinomycetes</taxon>
        <taxon>Micromonosporales</taxon>
        <taxon>Micromonosporaceae</taxon>
        <taxon>Paractinoplanes</taxon>
    </lineage>
</organism>
<dbReference type="Gene3D" id="3.30.465.10">
    <property type="match status" value="1"/>
</dbReference>
<dbReference type="SUPFAM" id="SSF55103">
    <property type="entry name" value="FAD-linked oxidases, C-terminal domain"/>
    <property type="match status" value="1"/>
</dbReference>
<evidence type="ECO:0000256" key="2">
    <source>
        <dbReference type="ARBA" id="ARBA00022827"/>
    </source>
</evidence>